<protein>
    <submittedName>
        <fullName evidence="2">Uncharacterized protein</fullName>
    </submittedName>
</protein>
<organism evidence="2">
    <name type="scientific">marine sediment metagenome</name>
    <dbReference type="NCBI Taxonomy" id="412755"/>
    <lineage>
        <taxon>unclassified sequences</taxon>
        <taxon>metagenomes</taxon>
        <taxon>ecological metagenomes</taxon>
    </lineage>
</organism>
<name>X1MWZ5_9ZZZZ</name>
<dbReference type="EMBL" id="BARV01023357">
    <property type="protein sequence ID" value="GAI35813.1"/>
    <property type="molecule type" value="Genomic_DNA"/>
</dbReference>
<keyword evidence="1" id="KW-0812">Transmembrane</keyword>
<accession>X1MWZ5</accession>
<gene>
    <name evidence="2" type="ORF">S06H3_38332</name>
</gene>
<proteinExistence type="predicted"/>
<keyword evidence="1" id="KW-0472">Membrane</keyword>
<sequence length="106" mass="12008">MEDWQKVIIMCNASIIPIKKSVFGVKIRNKYLATFFLGGIFYIYLFLISVPIFINISSDGVRFANYVMGTRDGFTINIGILLLPVLAILLGLRLINKQKLRVGYFG</sequence>
<feature type="transmembrane region" description="Helical" evidence="1">
    <location>
        <begin position="31"/>
        <end position="54"/>
    </location>
</feature>
<reference evidence="2" key="1">
    <citation type="journal article" date="2014" name="Front. Microbiol.">
        <title>High frequency of phylogenetically diverse reductive dehalogenase-homologous genes in deep subseafloor sedimentary metagenomes.</title>
        <authorList>
            <person name="Kawai M."/>
            <person name="Futagami T."/>
            <person name="Toyoda A."/>
            <person name="Takaki Y."/>
            <person name="Nishi S."/>
            <person name="Hori S."/>
            <person name="Arai W."/>
            <person name="Tsubouchi T."/>
            <person name="Morono Y."/>
            <person name="Uchiyama I."/>
            <person name="Ito T."/>
            <person name="Fujiyama A."/>
            <person name="Inagaki F."/>
            <person name="Takami H."/>
        </authorList>
    </citation>
    <scope>NUCLEOTIDE SEQUENCE</scope>
    <source>
        <strain evidence="2">Expedition CK06-06</strain>
    </source>
</reference>
<feature type="non-terminal residue" evidence="2">
    <location>
        <position position="106"/>
    </location>
</feature>
<comment type="caution">
    <text evidence="2">The sequence shown here is derived from an EMBL/GenBank/DDBJ whole genome shotgun (WGS) entry which is preliminary data.</text>
</comment>
<keyword evidence="1" id="KW-1133">Transmembrane helix</keyword>
<dbReference type="AlphaFoldDB" id="X1MWZ5"/>
<feature type="transmembrane region" description="Helical" evidence="1">
    <location>
        <begin position="74"/>
        <end position="95"/>
    </location>
</feature>
<evidence type="ECO:0000256" key="1">
    <source>
        <dbReference type="SAM" id="Phobius"/>
    </source>
</evidence>
<evidence type="ECO:0000313" key="2">
    <source>
        <dbReference type="EMBL" id="GAI35813.1"/>
    </source>
</evidence>